<keyword evidence="1" id="KW-0547">Nucleotide-binding</keyword>
<dbReference type="AlphaFoldDB" id="A0A410RT17"/>
<evidence type="ECO:0000313" key="5">
    <source>
        <dbReference type="Proteomes" id="UP000288758"/>
    </source>
</evidence>
<feature type="domain" description="Sigma-54 factor interaction" evidence="3">
    <location>
        <begin position="1"/>
        <end position="45"/>
    </location>
</feature>
<dbReference type="RefSeq" id="WP_128796878.1">
    <property type="nucleotide sequence ID" value="NZ_CP034669.1"/>
</dbReference>
<dbReference type="PROSITE" id="PS50045">
    <property type="entry name" value="SIGMA54_INTERACT_4"/>
    <property type="match status" value="1"/>
</dbReference>
<dbReference type="InterPro" id="IPR027417">
    <property type="entry name" value="P-loop_NTPase"/>
</dbReference>
<dbReference type="Gene3D" id="3.40.50.300">
    <property type="entry name" value="P-loop containing nucleotide triphosphate hydrolases"/>
    <property type="match status" value="1"/>
</dbReference>
<proteinExistence type="predicted"/>
<keyword evidence="2" id="KW-0067">ATP-binding</keyword>
<protein>
    <submittedName>
        <fullName evidence="4">Sigma-54 dependent DNA-binding response regulator</fullName>
    </submittedName>
</protein>
<evidence type="ECO:0000256" key="2">
    <source>
        <dbReference type="ARBA" id="ARBA00022840"/>
    </source>
</evidence>
<dbReference type="PANTHER" id="PTHR32071">
    <property type="entry name" value="TRANSCRIPTIONAL REGULATORY PROTEIN"/>
    <property type="match status" value="1"/>
</dbReference>
<evidence type="ECO:0000313" key="4">
    <source>
        <dbReference type="EMBL" id="QAT85049.1"/>
    </source>
</evidence>
<dbReference type="InterPro" id="IPR002078">
    <property type="entry name" value="Sigma_54_int"/>
</dbReference>
<evidence type="ECO:0000259" key="3">
    <source>
        <dbReference type="PROSITE" id="PS50045"/>
    </source>
</evidence>
<gene>
    <name evidence="4" type="primary">nla28_2</name>
    <name evidence="4" type="ORF">EJ065_3488</name>
</gene>
<dbReference type="SUPFAM" id="SSF52540">
    <property type="entry name" value="P-loop containing nucleoside triphosphate hydrolases"/>
    <property type="match status" value="1"/>
</dbReference>
<dbReference type="GO" id="GO:0005524">
    <property type="term" value="F:ATP binding"/>
    <property type="evidence" value="ECO:0007669"/>
    <property type="project" value="UniProtKB-KW"/>
</dbReference>
<evidence type="ECO:0000256" key="1">
    <source>
        <dbReference type="ARBA" id="ARBA00022741"/>
    </source>
</evidence>
<dbReference type="EMBL" id="CP034669">
    <property type="protein sequence ID" value="QAT85049.1"/>
    <property type="molecule type" value="Genomic_DNA"/>
</dbReference>
<dbReference type="GO" id="GO:0006355">
    <property type="term" value="P:regulation of DNA-templated transcription"/>
    <property type="evidence" value="ECO:0007669"/>
    <property type="project" value="InterPro"/>
</dbReference>
<dbReference type="Proteomes" id="UP000288758">
    <property type="component" value="Chromosome"/>
</dbReference>
<sequence>MRVVAATHQPLKALVARGAFREDLLFRLDEVRLEVPALRERGEDVQKCAGSGHVLQGCMWLADVKMDFQGTLIQAGSRFGMAHCCCNYGALMPRQNEAARNRWNKARKGFREEWSRRFGNWPTEADGKPYQGHHIRDLQHGGNPTEWDNLLPFPQDLHEDLLGPYNQCYANQPPWTRVGVDHPYGE</sequence>
<accession>A0A410RT17</accession>
<reference evidence="4 5" key="1">
    <citation type="submission" date="2018-12" db="EMBL/GenBank/DDBJ databases">
        <title>Complete Genome Sequence of the Corallopyronin A producing Myxobacterium Corallococcus coralloides B035.</title>
        <authorList>
            <person name="Bouhired S.M."/>
            <person name="Rupp O."/>
            <person name="Blom J."/>
            <person name="Schaeberle T.F."/>
            <person name="Kehraus S."/>
            <person name="Schiefer A."/>
            <person name="Pfarr K."/>
            <person name="Goesmann A."/>
            <person name="Hoerauf A."/>
            <person name="Koenig G.M."/>
        </authorList>
    </citation>
    <scope>NUCLEOTIDE SEQUENCE [LARGE SCALE GENOMIC DNA]</scope>
    <source>
        <strain evidence="4 5">B035</strain>
    </source>
</reference>
<dbReference type="Pfam" id="PF00158">
    <property type="entry name" value="Sigma54_activat"/>
    <property type="match status" value="1"/>
</dbReference>
<name>A0A410RT17_CORCK</name>
<dbReference type="GO" id="GO:0003677">
    <property type="term" value="F:DNA binding"/>
    <property type="evidence" value="ECO:0007669"/>
    <property type="project" value="UniProtKB-KW"/>
</dbReference>
<keyword evidence="4" id="KW-0238">DNA-binding</keyword>
<organism evidence="4 5">
    <name type="scientific">Corallococcus coralloides</name>
    <name type="common">Myxococcus coralloides</name>
    <dbReference type="NCBI Taxonomy" id="184914"/>
    <lineage>
        <taxon>Bacteria</taxon>
        <taxon>Pseudomonadati</taxon>
        <taxon>Myxococcota</taxon>
        <taxon>Myxococcia</taxon>
        <taxon>Myxococcales</taxon>
        <taxon>Cystobacterineae</taxon>
        <taxon>Myxococcaceae</taxon>
        <taxon>Corallococcus</taxon>
    </lineage>
</organism>